<protein>
    <recommendedName>
        <fullName evidence="3">ClpA/ClpB AAA lid domain-containing protein</fullName>
    </recommendedName>
</protein>
<evidence type="ECO:0000313" key="5">
    <source>
        <dbReference type="Proteomes" id="UP001177003"/>
    </source>
</evidence>
<dbReference type="EMBL" id="OX465084">
    <property type="protein sequence ID" value="CAI9297051.1"/>
    <property type="molecule type" value="Genomic_DNA"/>
</dbReference>
<gene>
    <name evidence="4" type="ORF">LSALG_LOCUS35887</name>
</gene>
<name>A0AA35ZQY2_LACSI</name>
<reference evidence="4" key="1">
    <citation type="submission" date="2023-04" db="EMBL/GenBank/DDBJ databases">
        <authorList>
            <person name="Vijverberg K."/>
            <person name="Xiong W."/>
            <person name="Schranz E."/>
        </authorList>
    </citation>
    <scope>NUCLEOTIDE SEQUENCE</scope>
</reference>
<proteinExistence type="predicted"/>
<evidence type="ECO:0000256" key="2">
    <source>
        <dbReference type="ARBA" id="ARBA00022840"/>
    </source>
</evidence>
<evidence type="ECO:0000259" key="3">
    <source>
        <dbReference type="Pfam" id="PF17871"/>
    </source>
</evidence>
<evidence type="ECO:0000313" key="4">
    <source>
        <dbReference type="EMBL" id="CAI9297051.1"/>
    </source>
</evidence>
<keyword evidence="5" id="KW-1185">Reference proteome</keyword>
<sequence length="126" mass="14180">MWRLEATLLESSFVPLRPLSALDHLLKSVLVDLGNIGLSVQAIKECFGFCDFIFLQKLRVKEGKKVESASGDTNFQALKTYSRDFVEQAWKLDPVIGRYTTARFLPDKAIDLVDEACANVRVQLDS</sequence>
<dbReference type="Gene3D" id="3.40.50.300">
    <property type="entry name" value="P-loop containing nucleotide triphosphate hydrolases"/>
    <property type="match status" value="1"/>
</dbReference>
<keyword evidence="2" id="KW-0067">ATP-binding</keyword>
<dbReference type="GO" id="GO:0005524">
    <property type="term" value="F:ATP binding"/>
    <property type="evidence" value="ECO:0007669"/>
    <property type="project" value="UniProtKB-KW"/>
</dbReference>
<accession>A0AA35ZQY2</accession>
<dbReference type="Proteomes" id="UP001177003">
    <property type="component" value="Chromosome 8"/>
</dbReference>
<keyword evidence="1" id="KW-0547">Nucleotide-binding</keyword>
<feature type="domain" description="ClpA/ClpB AAA lid" evidence="3">
    <location>
        <begin position="97"/>
        <end position="124"/>
    </location>
</feature>
<dbReference type="AlphaFoldDB" id="A0AA35ZQY2"/>
<evidence type="ECO:0000256" key="1">
    <source>
        <dbReference type="ARBA" id="ARBA00022741"/>
    </source>
</evidence>
<organism evidence="4 5">
    <name type="scientific">Lactuca saligna</name>
    <name type="common">Willowleaf lettuce</name>
    <dbReference type="NCBI Taxonomy" id="75948"/>
    <lineage>
        <taxon>Eukaryota</taxon>
        <taxon>Viridiplantae</taxon>
        <taxon>Streptophyta</taxon>
        <taxon>Embryophyta</taxon>
        <taxon>Tracheophyta</taxon>
        <taxon>Spermatophyta</taxon>
        <taxon>Magnoliopsida</taxon>
        <taxon>eudicotyledons</taxon>
        <taxon>Gunneridae</taxon>
        <taxon>Pentapetalae</taxon>
        <taxon>asterids</taxon>
        <taxon>campanulids</taxon>
        <taxon>Asterales</taxon>
        <taxon>Asteraceae</taxon>
        <taxon>Cichorioideae</taxon>
        <taxon>Cichorieae</taxon>
        <taxon>Lactucinae</taxon>
        <taxon>Lactuca</taxon>
    </lineage>
</organism>
<dbReference type="Pfam" id="PF17871">
    <property type="entry name" value="AAA_lid_9"/>
    <property type="match status" value="1"/>
</dbReference>
<dbReference type="InterPro" id="IPR027417">
    <property type="entry name" value="P-loop_NTPase"/>
</dbReference>
<dbReference type="InterPro" id="IPR041546">
    <property type="entry name" value="ClpA/ClpB_AAA_lid"/>
</dbReference>